<dbReference type="AlphaFoldDB" id="A0A0K0D7H6"/>
<evidence type="ECO:0000313" key="2">
    <source>
        <dbReference type="WBParaSite" id="ACAC_0000602101-mRNA-1"/>
    </source>
</evidence>
<sequence>MIHLQVHLQIPCYDFYPVQAIAIELFPAISRPEGLNTVVRSPLETAQSRTATGGVYKWQGRNQRIPRSREIITIPYPGHGRVSTVYQYLSAMDRPADSSIVARVQPRTSKGITDLLARYRNKPDKSLHQLRTAMHHQPPNRERAFNLSILTVSGPAAGSTPGGAIPSISLSFSFATILPQEPKDFRFREAPRQGNNTPSDRSRLEMASALVRAHKLSAGAINLVQYIRPHIYNKTPDQRIVSTDRSIQTLLYWIQHLDQHTCRKHLRTIDRSVKSMNQMSEPAVPLVLSRITIATICQQ</sequence>
<evidence type="ECO:0000313" key="1">
    <source>
        <dbReference type="Proteomes" id="UP000035642"/>
    </source>
</evidence>
<accession>A0A0K0D7H6</accession>
<protein>
    <submittedName>
        <fullName evidence="2">Ras-GEF domain-containing protein</fullName>
    </submittedName>
</protein>
<dbReference type="AntiFam" id="ANF00029">
    <property type="entry name" value="Antisense to 16S rRNA"/>
</dbReference>
<name>A0A0K0D7H6_ANGCA</name>
<dbReference type="Proteomes" id="UP000035642">
    <property type="component" value="Unassembled WGS sequence"/>
</dbReference>
<dbReference type="WBParaSite" id="ACAC_0000602101-mRNA-1">
    <property type="protein sequence ID" value="ACAC_0000602101-mRNA-1"/>
    <property type="gene ID" value="ACAC_0000602101"/>
</dbReference>
<organism evidence="1 2">
    <name type="scientific">Angiostrongylus cantonensis</name>
    <name type="common">Rat lungworm</name>
    <dbReference type="NCBI Taxonomy" id="6313"/>
    <lineage>
        <taxon>Eukaryota</taxon>
        <taxon>Metazoa</taxon>
        <taxon>Ecdysozoa</taxon>
        <taxon>Nematoda</taxon>
        <taxon>Chromadorea</taxon>
        <taxon>Rhabditida</taxon>
        <taxon>Rhabditina</taxon>
        <taxon>Rhabditomorpha</taxon>
        <taxon>Strongyloidea</taxon>
        <taxon>Metastrongylidae</taxon>
        <taxon>Angiostrongylus</taxon>
    </lineage>
</organism>
<dbReference type="STRING" id="6313.A0A0K0D7H6"/>
<reference evidence="1" key="1">
    <citation type="submission" date="2012-09" db="EMBL/GenBank/DDBJ databases">
        <authorList>
            <person name="Martin A.A."/>
        </authorList>
    </citation>
    <scope>NUCLEOTIDE SEQUENCE</scope>
</reference>
<reference evidence="2" key="2">
    <citation type="submission" date="2017-02" db="UniProtKB">
        <authorList>
            <consortium name="WormBaseParasite"/>
        </authorList>
    </citation>
    <scope>IDENTIFICATION</scope>
</reference>
<proteinExistence type="predicted"/>
<keyword evidence="1" id="KW-1185">Reference proteome</keyword>